<dbReference type="SUPFAM" id="SSF48452">
    <property type="entry name" value="TPR-like"/>
    <property type="match status" value="1"/>
</dbReference>
<dbReference type="Gene3D" id="1.25.40.10">
    <property type="entry name" value="Tetratricopeptide repeat domain"/>
    <property type="match status" value="1"/>
</dbReference>
<name>A0A1B1TB87_9ARCH</name>
<proteinExistence type="predicted"/>
<keyword evidence="1" id="KW-0472">Membrane</keyword>
<keyword evidence="1" id="KW-1133">Transmembrane helix</keyword>
<reference evidence="2" key="2">
    <citation type="journal article" date="2015" name="ISME J.">
        <title>A new class of marine Euryarchaeota group II from the Mediterranean deep chlorophyll maximum.</title>
        <authorList>
            <person name="Martin-Cuadrado A.B."/>
            <person name="Garcia-Heredia I."/>
            <person name="Molto A.G."/>
            <person name="Lopez-Ubeda R."/>
            <person name="Kimes N."/>
            <person name="Lopez-Garcia P."/>
            <person name="Moreira D."/>
            <person name="Rodriguez-Valera F."/>
        </authorList>
    </citation>
    <scope>NUCLEOTIDE SEQUENCE</scope>
</reference>
<dbReference type="EMBL" id="KP211837">
    <property type="protein sequence ID" value="ANV79530.1"/>
    <property type="molecule type" value="Genomic_DNA"/>
</dbReference>
<feature type="transmembrane region" description="Helical" evidence="1">
    <location>
        <begin position="230"/>
        <end position="251"/>
    </location>
</feature>
<evidence type="ECO:0000313" key="2">
    <source>
        <dbReference type="EMBL" id="ANV79530.1"/>
    </source>
</evidence>
<keyword evidence="1" id="KW-0812">Transmembrane</keyword>
<evidence type="ECO:0000256" key="1">
    <source>
        <dbReference type="SAM" id="Phobius"/>
    </source>
</evidence>
<organism evidence="2">
    <name type="scientific">uncultured Poseidoniia archaeon</name>
    <dbReference type="NCBI Taxonomy" id="1697135"/>
    <lineage>
        <taxon>Archaea</taxon>
        <taxon>Methanobacteriati</taxon>
        <taxon>Thermoplasmatota</taxon>
        <taxon>Candidatus Poseidoniia</taxon>
        <taxon>environmental samples</taxon>
    </lineage>
</organism>
<feature type="transmembrane region" description="Helical" evidence="1">
    <location>
        <begin position="205"/>
        <end position="224"/>
    </location>
</feature>
<dbReference type="AlphaFoldDB" id="A0A1B1TB87"/>
<accession>A0A1B1TB87</accession>
<sequence>MTKSPEMVWLDVLDLEEKGDRENALLQAKSVVEMDEKHADAWMAIARLNLPPLTRGKPLMPDLKQCSKAMAALKKVIQYDPDNDLAWELGGALLIDHLGMLEHGLEWWENRRKNEPYQVTPLVEQIGILARMGYYEDCAIKLDELFGEEMDAPANQQLLRMQSVRQMVEKAAKMESSEIFNPRDKLDSRWEIIKRMKNKKPITENRFLFTFTAPIVFLLGILVMDALGDTALGTIAVFLIILFLFATITRLSNSLLNNLNRHALDLDRAIDFESTSGKICIPDEIRESKLYASMMGIKTPALNERMDMIISSGEKLSKKWELNIP</sequence>
<dbReference type="InterPro" id="IPR011990">
    <property type="entry name" value="TPR-like_helical_dom_sf"/>
</dbReference>
<protein>
    <submittedName>
        <fullName evidence="2">Tetratricopeptide repeat domain-containing protein</fullName>
    </submittedName>
</protein>
<reference evidence="2" key="1">
    <citation type="submission" date="2014-11" db="EMBL/GenBank/DDBJ databases">
        <authorList>
            <person name="Zhu J."/>
            <person name="Qi W."/>
            <person name="Song R."/>
        </authorList>
    </citation>
    <scope>NUCLEOTIDE SEQUENCE</scope>
</reference>